<proteinExistence type="predicted"/>
<feature type="repeat" description="PPR" evidence="2">
    <location>
        <begin position="819"/>
        <end position="853"/>
    </location>
</feature>
<dbReference type="GO" id="GO:0003729">
    <property type="term" value="F:mRNA binding"/>
    <property type="evidence" value="ECO:0007669"/>
    <property type="project" value="TreeGrafter"/>
</dbReference>
<dbReference type="Pfam" id="PF13041">
    <property type="entry name" value="PPR_2"/>
    <property type="match status" value="2"/>
</dbReference>
<dbReference type="SUPFAM" id="SSF48452">
    <property type="entry name" value="TPR-like"/>
    <property type="match status" value="1"/>
</dbReference>
<feature type="repeat" description="PPR" evidence="2">
    <location>
        <begin position="360"/>
        <end position="394"/>
    </location>
</feature>
<evidence type="ECO:0000256" key="2">
    <source>
        <dbReference type="PROSITE-ProRule" id="PRU00708"/>
    </source>
</evidence>
<keyword evidence="1" id="KW-0677">Repeat</keyword>
<evidence type="ECO:0000313" key="3">
    <source>
        <dbReference type="EMBL" id="CAG8565850.1"/>
    </source>
</evidence>
<dbReference type="Gene3D" id="1.25.40.10">
    <property type="entry name" value="Tetratricopeptide repeat domain"/>
    <property type="match status" value="6"/>
</dbReference>
<feature type="repeat" description="PPR" evidence="2">
    <location>
        <begin position="251"/>
        <end position="285"/>
    </location>
</feature>
<dbReference type="InterPro" id="IPR051240">
    <property type="entry name" value="Mito_RNA-Proc/Resp"/>
</dbReference>
<dbReference type="EMBL" id="CAJVPI010000717">
    <property type="protein sequence ID" value="CAG8565850.1"/>
    <property type="molecule type" value="Genomic_DNA"/>
</dbReference>
<feature type="repeat" description="PPR" evidence="2">
    <location>
        <begin position="397"/>
        <end position="431"/>
    </location>
</feature>
<dbReference type="NCBIfam" id="TIGR00756">
    <property type="entry name" value="PPR"/>
    <property type="match status" value="3"/>
</dbReference>
<dbReference type="Pfam" id="PF01535">
    <property type="entry name" value="PPR"/>
    <property type="match status" value="2"/>
</dbReference>
<reference evidence="3" key="1">
    <citation type="submission" date="2021-06" db="EMBL/GenBank/DDBJ databases">
        <authorList>
            <person name="Kallberg Y."/>
            <person name="Tangrot J."/>
            <person name="Rosling A."/>
        </authorList>
    </citation>
    <scope>NUCLEOTIDE SEQUENCE</scope>
    <source>
        <strain evidence="3">BR232B</strain>
    </source>
</reference>
<name>A0A9N9BJG8_9GLOM</name>
<dbReference type="PROSITE" id="PS51375">
    <property type="entry name" value="PPR"/>
    <property type="match status" value="5"/>
</dbReference>
<evidence type="ECO:0000256" key="1">
    <source>
        <dbReference type="ARBA" id="ARBA00022737"/>
    </source>
</evidence>
<dbReference type="OrthoDB" id="411857at2759"/>
<dbReference type="Pfam" id="PF13812">
    <property type="entry name" value="PPR_3"/>
    <property type="match status" value="2"/>
</dbReference>
<organism evidence="3 4">
    <name type="scientific">Paraglomus brasilianum</name>
    <dbReference type="NCBI Taxonomy" id="144538"/>
    <lineage>
        <taxon>Eukaryota</taxon>
        <taxon>Fungi</taxon>
        <taxon>Fungi incertae sedis</taxon>
        <taxon>Mucoromycota</taxon>
        <taxon>Glomeromycotina</taxon>
        <taxon>Glomeromycetes</taxon>
        <taxon>Paraglomerales</taxon>
        <taxon>Paraglomeraceae</taxon>
        <taxon>Paraglomus</taxon>
    </lineage>
</organism>
<comment type="caution">
    <text evidence="3">The sequence shown here is derived from an EMBL/GenBank/DDBJ whole genome shotgun (WGS) entry which is preliminary data.</text>
</comment>
<dbReference type="InterPro" id="IPR002885">
    <property type="entry name" value="PPR_rpt"/>
</dbReference>
<feature type="repeat" description="PPR" evidence="2">
    <location>
        <begin position="325"/>
        <end position="359"/>
    </location>
</feature>
<dbReference type="AlphaFoldDB" id="A0A9N9BJG8"/>
<accession>A0A9N9BJG8</accession>
<dbReference type="PANTHER" id="PTHR47933:SF11">
    <property type="entry name" value="PENTATRICOPEPTIDE REPEAT-CONTAINING PROTEIN 2"/>
    <property type="match status" value="1"/>
</dbReference>
<sequence length="1133" mass="128965">MQHIKQGSHLTSIAHRHFSNNIPTSRITQQFIKYNVRINQMRLISVNCNLLSQASTPIHHQSRRNNVGLLAISSRTNFFVQVRPRSTGTAESIDTTVDPFTKTFEIESNGRTTAERNELIRALKIENKALLAETEFVRMKTEGLQPNTQTYNLLLDMYMTTSDLESNAGRKIWSLYNEMIESGVSQDTTTHTAAIKGLCNREIQVRSSMEQLKALPWQKSTRKDNFKKESNVEWAYSIFSATKDNESIKYNSDTCNTLIHALATKGLVEEALNVFEAMESREIMPSYMTFSALIEAYGNAGDADSALACMQEYQAVAQELPIHGSHSLYHALLRAYVKCKKIPEVYRLIESMSAAGVTPDVLTYDNLIRAFFESGEYQLAYDCFLEMQTSKNMPKPDSSIYRLLLFQFSVAGHYERASEIFNEITKRNITPSFTELAVFIHLTQEHDIKRVPVLYEKMLAYGLYPEIPFLETVISRLMSNNNVSDTLVIYELTATTLVRDGIIKTLIGMVPLAETILNNPQVRIHDALKVMRIFAVVNNMIHTLRREFTYARRIFRFDRHMSLTLLQKYELARKTEGLGAVAYRDYNLLVEALLRAGGEHFENITSEAFKKFAYYIVEDSKKSEAPLSFKEIDKLHRGMVTVCGKEEADKLLRDMDAEKLRQPSQRDILESDKLFATVSSVYTTHPSLVLEMVKDIISRKIYPTPEVMGNVIRNVGKVKDIVVAQELYDIGMEVANRWAPSIKVKAQMLARNALLYSYATVGNVEQALEIYQEIIAQGAKVQANCYAALLLARSETALDEAELAIDTYEEAKRHGISFNTYLYNVLISKLGKTGDLEMVHRLYEEMKAHNIQTNSVTFGALIYAYLRVGDEDRATETFVNLKQVFNNDKRSGPYKTMIEYYVRDKPNREKALFYFDELQQRNLPLNDEIWNLVIETYAAIEPYDMQTALDVLDRMRAQSNISPTVNSYATLIRAYGVKQHDVDNAIGMFDSITSEHNLQLTPTAYHALMEGLIANNKLDLAVEYRKRMIEENVGTTTDIENMFIQAYGEAKRWQEAEAAFLGLSSDFAKKSDSNNVWRNAHSYKNMLEAYLNSGKAAEAKKLADDIESGSFPKSLKGMASEIMNQDKKIDIEA</sequence>
<protein>
    <submittedName>
        <fullName evidence="3">5497_t:CDS:1</fullName>
    </submittedName>
</protein>
<dbReference type="PANTHER" id="PTHR47933">
    <property type="entry name" value="PENTATRICOPEPTIDE REPEAT-CONTAINING PROTEIN 1, MITOCHONDRIAL"/>
    <property type="match status" value="1"/>
</dbReference>
<dbReference type="InterPro" id="IPR011990">
    <property type="entry name" value="TPR-like_helical_dom_sf"/>
</dbReference>
<evidence type="ECO:0000313" key="4">
    <source>
        <dbReference type="Proteomes" id="UP000789739"/>
    </source>
</evidence>
<dbReference type="Proteomes" id="UP000789739">
    <property type="component" value="Unassembled WGS sequence"/>
</dbReference>
<gene>
    <name evidence="3" type="ORF">PBRASI_LOCUS5837</name>
</gene>
<keyword evidence="4" id="KW-1185">Reference proteome</keyword>